<dbReference type="AlphaFoldDB" id="A0A4R5DYD7"/>
<sequence length="138" mass="15545">MYKYFTPEEEKALRDNGIRTDQGNEIDPNPVVKLFTTNGRAIWLLTELSPFYEGLAFGLCDLGFGEPELGNVYIPEIEAVKHATNGMPLVEKDLHFEATHPLSVYTGAARMFGEICEDKDSLEEAVRYMKKQKGSEPL</sequence>
<gene>
    <name evidence="1" type="ORF">E0F88_07535</name>
</gene>
<name>A0A4R5DYD7_9BACT</name>
<organism evidence="1 2">
    <name type="scientific">Dyadobacter psychrotolerans</name>
    <dbReference type="NCBI Taxonomy" id="2541721"/>
    <lineage>
        <taxon>Bacteria</taxon>
        <taxon>Pseudomonadati</taxon>
        <taxon>Bacteroidota</taxon>
        <taxon>Cytophagia</taxon>
        <taxon>Cytophagales</taxon>
        <taxon>Spirosomataceae</taxon>
        <taxon>Dyadobacter</taxon>
    </lineage>
</organism>
<dbReference type="Pfam" id="PF11171">
    <property type="entry name" value="DUF2958"/>
    <property type="match status" value="1"/>
</dbReference>
<dbReference type="EMBL" id="SMFL01000002">
    <property type="protein sequence ID" value="TDE17734.1"/>
    <property type="molecule type" value="Genomic_DNA"/>
</dbReference>
<keyword evidence="2" id="KW-1185">Reference proteome</keyword>
<proteinExistence type="predicted"/>
<accession>A0A4R5DYD7</accession>
<evidence type="ECO:0000313" key="2">
    <source>
        <dbReference type="Proteomes" id="UP000294850"/>
    </source>
</evidence>
<dbReference type="RefSeq" id="WP_131957600.1">
    <property type="nucleotide sequence ID" value="NZ_SMFL01000002.1"/>
</dbReference>
<dbReference type="InterPro" id="IPR021341">
    <property type="entry name" value="DUF2958"/>
</dbReference>
<dbReference type="OrthoDB" id="1070337at2"/>
<comment type="caution">
    <text evidence="1">The sequence shown here is derived from an EMBL/GenBank/DDBJ whole genome shotgun (WGS) entry which is preliminary data.</text>
</comment>
<reference evidence="1 2" key="1">
    <citation type="submission" date="2019-03" db="EMBL/GenBank/DDBJ databases">
        <title>Dyadobacter AR-3-6 sp. nov., isolated from arctic soil.</title>
        <authorList>
            <person name="Chaudhary D.K."/>
        </authorList>
    </citation>
    <scope>NUCLEOTIDE SEQUENCE [LARGE SCALE GENOMIC DNA]</scope>
    <source>
        <strain evidence="1 2">AR-3-6</strain>
    </source>
</reference>
<evidence type="ECO:0000313" key="1">
    <source>
        <dbReference type="EMBL" id="TDE17734.1"/>
    </source>
</evidence>
<protein>
    <submittedName>
        <fullName evidence="1">DUF2958 domain-containing protein</fullName>
    </submittedName>
</protein>
<dbReference type="Proteomes" id="UP000294850">
    <property type="component" value="Unassembled WGS sequence"/>
</dbReference>